<reference evidence="1" key="1">
    <citation type="journal article" date="2015" name="Nature">
        <title>Complex archaea that bridge the gap between prokaryotes and eukaryotes.</title>
        <authorList>
            <person name="Spang A."/>
            <person name="Saw J.H."/>
            <person name="Jorgensen S.L."/>
            <person name="Zaremba-Niedzwiedzka K."/>
            <person name="Martijn J."/>
            <person name="Lind A.E."/>
            <person name="van Eijk R."/>
            <person name="Schleper C."/>
            <person name="Guy L."/>
            <person name="Ettema T.J."/>
        </authorList>
    </citation>
    <scope>NUCLEOTIDE SEQUENCE</scope>
</reference>
<protein>
    <submittedName>
        <fullName evidence="1">Uncharacterized protein</fullName>
    </submittedName>
</protein>
<dbReference type="EMBL" id="LAZR01018174">
    <property type="protein sequence ID" value="KKL97406.1"/>
    <property type="molecule type" value="Genomic_DNA"/>
</dbReference>
<dbReference type="AlphaFoldDB" id="A0A0F9H373"/>
<evidence type="ECO:0000313" key="1">
    <source>
        <dbReference type="EMBL" id="KKL97406.1"/>
    </source>
</evidence>
<gene>
    <name evidence="1" type="ORF">LCGC14_1834810</name>
</gene>
<comment type="caution">
    <text evidence="1">The sequence shown here is derived from an EMBL/GenBank/DDBJ whole genome shotgun (WGS) entry which is preliminary data.</text>
</comment>
<sequence length="61" mass="6615">MVTESDKTWECPECGTTMIVSDKAGIEALETFKRDARRAALIEVGEFVAAALAEKERPDGA</sequence>
<accession>A0A0F9H373</accession>
<organism evidence="1">
    <name type="scientific">marine sediment metagenome</name>
    <dbReference type="NCBI Taxonomy" id="412755"/>
    <lineage>
        <taxon>unclassified sequences</taxon>
        <taxon>metagenomes</taxon>
        <taxon>ecological metagenomes</taxon>
    </lineage>
</organism>
<name>A0A0F9H373_9ZZZZ</name>
<proteinExistence type="predicted"/>